<sequence length="333" mass="37267">MQQYMVQIIKNLKEKGYRQLNPESNNVYGRADSDAVYIVVIGSNHNLDSETLKKFNNKILLDVSSDSHIKVNLLNILITPNGMFDDMTKKIVEELDNVWLFAEDYGKLYIFENQPTDFDSLYDVIDKKTVVDNRRSQHNLIRMFGVVTPILLLINILVYVACIFVYQPTELAVEVLAISEKGQYYRFLTSMFTHFGIAHLVGNMVILIALGARVENIIGRFNYIIVYIATGLTASFASYIDCFYNNTYAYSAGASGAIFGLLGVLVVIAFYNKGRVKDLSLINMLILFILTLVNGKMSEGIDNVAHVAGFAAGLVAGIVLLLTNQKVVKNSRL</sequence>
<dbReference type="PANTHER" id="PTHR43731:SF14">
    <property type="entry name" value="PRESENILIN-ASSOCIATED RHOMBOID-LIKE PROTEIN, MITOCHONDRIAL"/>
    <property type="match status" value="1"/>
</dbReference>
<feature type="transmembrane region" description="Helical" evidence="7">
    <location>
        <begin position="279"/>
        <end position="297"/>
    </location>
</feature>
<dbReference type="InterPro" id="IPR035952">
    <property type="entry name" value="Rhomboid-like_sf"/>
</dbReference>
<dbReference type="GO" id="GO:0016020">
    <property type="term" value="C:membrane"/>
    <property type="evidence" value="ECO:0007669"/>
    <property type="project" value="UniProtKB-SubCell"/>
</dbReference>
<evidence type="ECO:0000313" key="9">
    <source>
        <dbReference type="EMBL" id="GFO93235.1"/>
    </source>
</evidence>
<feature type="transmembrane region" description="Helical" evidence="7">
    <location>
        <begin position="187"/>
        <end position="209"/>
    </location>
</feature>
<evidence type="ECO:0000256" key="7">
    <source>
        <dbReference type="SAM" id="Phobius"/>
    </source>
</evidence>
<comment type="subcellular location">
    <subcellularLocation>
        <location evidence="1">Membrane</location>
        <topology evidence="1">Multi-pass membrane protein</topology>
    </subcellularLocation>
</comment>
<evidence type="ECO:0000313" key="10">
    <source>
        <dbReference type="Proteomes" id="UP000660047"/>
    </source>
</evidence>
<evidence type="ECO:0000256" key="2">
    <source>
        <dbReference type="ARBA" id="ARBA00009045"/>
    </source>
</evidence>
<protein>
    <submittedName>
        <fullName evidence="9">Membrane associated peptidase</fullName>
    </submittedName>
</protein>
<dbReference type="EMBL" id="BLYL01000001">
    <property type="protein sequence ID" value="GFO93235.1"/>
    <property type="molecule type" value="Genomic_DNA"/>
</dbReference>
<dbReference type="PANTHER" id="PTHR43731">
    <property type="entry name" value="RHOMBOID PROTEASE"/>
    <property type="match status" value="1"/>
</dbReference>
<name>A0AAI9K255_9FIRM</name>
<evidence type="ECO:0000256" key="3">
    <source>
        <dbReference type="ARBA" id="ARBA00022692"/>
    </source>
</evidence>
<dbReference type="Gene3D" id="1.20.1540.10">
    <property type="entry name" value="Rhomboid-like"/>
    <property type="match status" value="1"/>
</dbReference>
<feature type="transmembrane region" description="Helical" evidence="7">
    <location>
        <begin position="143"/>
        <end position="167"/>
    </location>
</feature>
<proteinExistence type="inferred from homology"/>
<keyword evidence="5 7" id="KW-1133">Transmembrane helix</keyword>
<evidence type="ECO:0000256" key="4">
    <source>
        <dbReference type="ARBA" id="ARBA00022801"/>
    </source>
</evidence>
<evidence type="ECO:0000259" key="8">
    <source>
        <dbReference type="Pfam" id="PF01694"/>
    </source>
</evidence>
<organism evidence="9 10">
    <name type="scientific">Coprococcus eutactus</name>
    <dbReference type="NCBI Taxonomy" id="33043"/>
    <lineage>
        <taxon>Bacteria</taxon>
        <taxon>Bacillati</taxon>
        <taxon>Bacillota</taxon>
        <taxon>Clostridia</taxon>
        <taxon>Lachnospirales</taxon>
        <taxon>Lachnospiraceae</taxon>
        <taxon>Coprococcus</taxon>
    </lineage>
</organism>
<evidence type="ECO:0000256" key="1">
    <source>
        <dbReference type="ARBA" id="ARBA00004141"/>
    </source>
</evidence>
<accession>A0AAI9K255</accession>
<gene>
    <name evidence="9" type="ORF">COEU31_02810</name>
</gene>
<keyword evidence="4" id="KW-0378">Hydrolase</keyword>
<feature type="transmembrane region" description="Helical" evidence="7">
    <location>
        <begin position="252"/>
        <end position="272"/>
    </location>
</feature>
<dbReference type="InterPro" id="IPR022764">
    <property type="entry name" value="Peptidase_S54_rhomboid_dom"/>
</dbReference>
<evidence type="ECO:0000256" key="5">
    <source>
        <dbReference type="ARBA" id="ARBA00022989"/>
    </source>
</evidence>
<dbReference type="AlphaFoldDB" id="A0AAI9K255"/>
<feature type="domain" description="Peptidase S54 rhomboid" evidence="8">
    <location>
        <begin position="181"/>
        <end position="321"/>
    </location>
</feature>
<dbReference type="Proteomes" id="UP000660047">
    <property type="component" value="Unassembled WGS sequence"/>
</dbReference>
<dbReference type="SUPFAM" id="SSF144091">
    <property type="entry name" value="Rhomboid-like"/>
    <property type="match status" value="1"/>
</dbReference>
<keyword evidence="3 7" id="KW-0812">Transmembrane</keyword>
<dbReference type="Pfam" id="PF01694">
    <property type="entry name" value="Rhomboid"/>
    <property type="match status" value="1"/>
</dbReference>
<reference evidence="9" key="1">
    <citation type="submission" date="2020-06" db="EMBL/GenBank/DDBJ databases">
        <title>Characterization of fructooligosaccharide metabolism and fructooligosaccharide-degrading enzymes in human commensal butyrate producers.</title>
        <authorList>
            <person name="Tanno H."/>
            <person name="Fujii T."/>
            <person name="Hirano K."/>
            <person name="Maeno S."/>
            <person name="Tonozuka T."/>
            <person name="Sakamoto M."/>
            <person name="Ohkuma M."/>
            <person name="Tochio T."/>
            <person name="Endo A."/>
        </authorList>
    </citation>
    <scope>NUCLEOTIDE SEQUENCE</scope>
    <source>
        <strain evidence="9">JCM 31265</strain>
    </source>
</reference>
<comment type="caution">
    <text evidence="9">The sequence shown here is derived from an EMBL/GenBank/DDBJ whole genome shotgun (WGS) entry which is preliminary data.</text>
</comment>
<feature type="transmembrane region" description="Helical" evidence="7">
    <location>
        <begin position="303"/>
        <end position="323"/>
    </location>
</feature>
<dbReference type="GO" id="GO:0004252">
    <property type="term" value="F:serine-type endopeptidase activity"/>
    <property type="evidence" value="ECO:0007669"/>
    <property type="project" value="InterPro"/>
</dbReference>
<comment type="similarity">
    <text evidence="2">Belongs to the peptidase S54 family.</text>
</comment>
<evidence type="ECO:0000256" key="6">
    <source>
        <dbReference type="ARBA" id="ARBA00023136"/>
    </source>
</evidence>
<dbReference type="InterPro" id="IPR050925">
    <property type="entry name" value="Rhomboid_protease_S54"/>
</dbReference>
<keyword evidence="6 7" id="KW-0472">Membrane</keyword>
<feature type="transmembrane region" description="Helical" evidence="7">
    <location>
        <begin position="221"/>
        <end position="240"/>
    </location>
</feature>